<proteinExistence type="predicted"/>
<comment type="caution">
    <text evidence="1">The sequence shown here is derived from an EMBL/GenBank/DDBJ whole genome shotgun (WGS) entry which is preliminary data.</text>
</comment>
<evidence type="ECO:0000313" key="1">
    <source>
        <dbReference type="EMBL" id="GAA4437133.1"/>
    </source>
</evidence>
<dbReference type="Proteomes" id="UP001500552">
    <property type="component" value="Unassembled WGS sequence"/>
</dbReference>
<evidence type="ECO:0000313" key="2">
    <source>
        <dbReference type="Proteomes" id="UP001500552"/>
    </source>
</evidence>
<accession>A0ABP8LWF3</accession>
<keyword evidence="2" id="KW-1185">Reference proteome</keyword>
<reference evidence="2" key="1">
    <citation type="journal article" date="2019" name="Int. J. Syst. Evol. Microbiol.">
        <title>The Global Catalogue of Microorganisms (GCM) 10K type strain sequencing project: providing services to taxonomists for standard genome sequencing and annotation.</title>
        <authorList>
            <consortium name="The Broad Institute Genomics Platform"/>
            <consortium name="The Broad Institute Genome Sequencing Center for Infectious Disease"/>
            <person name="Wu L."/>
            <person name="Ma J."/>
        </authorList>
    </citation>
    <scope>NUCLEOTIDE SEQUENCE [LARGE SCALE GENOMIC DNA]</scope>
    <source>
        <strain evidence="2">JCM 17926</strain>
    </source>
</reference>
<sequence length="85" mass="9946">MSDNEFDLLDELYFVTSYPDLRSTLSLSDEELCESLQSLIRRGYVKILYPDQDTEHEYDESTFAQHCHDYFYLATKAGLVVHNSL</sequence>
<dbReference type="EMBL" id="BAABHC010000016">
    <property type="protein sequence ID" value="GAA4437133.1"/>
    <property type="molecule type" value="Genomic_DNA"/>
</dbReference>
<gene>
    <name evidence="1" type="ORF">GCM10023188_31000</name>
</gene>
<organism evidence="1 2">
    <name type="scientific">Pontibacter saemangeumensis</name>
    <dbReference type="NCBI Taxonomy" id="1084525"/>
    <lineage>
        <taxon>Bacteria</taxon>
        <taxon>Pseudomonadati</taxon>
        <taxon>Bacteroidota</taxon>
        <taxon>Cytophagia</taxon>
        <taxon>Cytophagales</taxon>
        <taxon>Hymenobacteraceae</taxon>
        <taxon>Pontibacter</taxon>
    </lineage>
</organism>
<name>A0ABP8LWF3_9BACT</name>
<dbReference type="RefSeq" id="WP_345160381.1">
    <property type="nucleotide sequence ID" value="NZ_BAABHC010000016.1"/>
</dbReference>
<protein>
    <submittedName>
        <fullName evidence="1">Uncharacterized protein</fullName>
    </submittedName>
</protein>